<sequence length="55" mass="5987">MLNFDELRELAADVRVFVDIAEDKAEALKAVIAAYDVVLAIFPSQEGMGGCPDRC</sequence>
<gene>
    <name evidence="1" type="ORF">HAP41_0000026090</name>
</gene>
<evidence type="ECO:0000313" key="1">
    <source>
        <dbReference type="EMBL" id="UPT83875.1"/>
    </source>
</evidence>
<evidence type="ECO:0000313" key="2">
    <source>
        <dbReference type="Proteomes" id="UP000551709"/>
    </source>
</evidence>
<proteinExistence type="predicted"/>
<dbReference type="RefSeq" id="WP_166049795.1">
    <property type="nucleotide sequence ID" value="NZ_CP096255.1"/>
</dbReference>
<reference evidence="1 2" key="1">
    <citation type="journal article" date="2017" name="Syst. Appl. Microbiol.">
        <title>Soybeans inoculated with root zone soils of Canadian native legumes harbour diverse and novel Bradyrhizobium spp. that possess agricultural potential.</title>
        <authorList>
            <person name="Bromfield E.S.P."/>
            <person name="Cloutier S."/>
            <person name="Tambong J.T."/>
            <person name="Tran Thi T.V."/>
        </authorList>
    </citation>
    <scope>NUCLEOTIDE SEQUENCE [LARGE SCALE GENOMIC DNA]</scope>
    <source>
        <strain evidence="1 2">1S5</strain>
    </source>
</reference>
<organism evidence="1 2">
    <name type="scientific">Bradyrhizobium barranii subsp. apii</name>
    <dbReference type="NCBI Taxonomy" id="2819348"/>
    <lineage>
        <taxon>Bacteria</taxon>
        <taxon>Pseudomonadati</taxon>
        <taxon>Pseudomonadota</taxon>
        <taxon>Alphaproteobacteria</taxon>
        <taxon>Hyphomicrobiales</taxon>
        <taxon>Nitrobacteraceae</taxon>
        <taxon>Bradyrhizobium</taxon>
        <taxon>Bradyrhizobium barranii</taxon>
    </lineage>
</organism>
<dbReference type="AlphaFoldDB" id="A0A8T5VJR8"/>
<name>A0A8T5VJR8_9BRAD</name>
<dbReference type="EMBL" id="CP096255">
    <property type="protein sequence ID" value="UPT83875.1"/>
    <property type="molecule type" value="Genomic_DNA"/>
</dbReference>
<protein>
    <submittedName>
        <fullName evidence="1">Uncharacterized protein</fullName>
    </submittedName>
</protein>
<accession>A0A8T5VJR8</accession>
<dbReference type="Proteomes" id="UP000551709">
    <property type="component" value="Chromosome"/>
</dbReference>